<dbReference type="SUPFAM" id="SSF50677">
    <property type="entry name" value="ValRS/IleRS/LeuRS editing domain"/>
    <property type="match status" value="1"/>
</dbReference>
<evidence type="ECO:0000256" key="2">
    <source>
        <dbReference type="ARBA" id="ARBA00022598"/>
    </source>
</evidence>
<dbReference type="InterPro" id="IPR033709">
    <property type="entry name" value="Anticodon_Ile_ABEc"/>
</dbReference>
<comment type="function">
    <text evidence="7">Catalyzes the attachment of isoleucine to tRNA(Ile). As IleRS can inadvertently accommodate and process structurally similar amino acids such as valine, to avoid such errors it has two additional distinct tRNA(Ile)-dependent editing activities. One activity is designated as 'pretransfer' editing and involves the hydrolysis of activated Val-AMP. The other activity is designated 'posttransfer' editing and involves deacylation of mischarged Val-tRNA(Ile).</text>
</comment>
<evidence type="ECO:0000313" key="13">
    <source>
        <dbReference type="Proteomes" id="UP000034961"/>
    </source>
</evidence>
<dbReference type="SUPFAM" id="SSF47323">
    <property type="entry name" value="Anticodon-binding domain of a subclass of class I aminoacyl-tRNA synthetases"/>
    <property type="match status" value="1"/>
</dbReference>
<organism evidence="12 13">
    <name type="scientific">Candidatus Roizmanbacteria bacterium GW2011_GWA1_41_13</name>
    <dbReference type="NCBI Taxonomy" id="1618474"/>
    <lineage>
        <taxon>Bacteria</taxon>
        <taxon>Candidatus Roizmaniibacteriota</taxon>
    </lineage>
</organism>
<gene>
    <name evidence="12" type="ORF">UU41_C0001G0053</name>
</gene>
<dbReference type="Pfam" id="PF00133">
    <property type="entry name" value="tRNA-synt_1"/>
    <property type="match status" value="1"/>
</dbReference>
<evidence type="ECO:0000256" key="7">
    <source>
        <dbReference type="ARBA" id="ARBA00025217"/>
    </source>
</evidence>
<evidence type="ECO:0000259" key="10">
    <source>
        <dbReference type="Pfam" id="PF00133"/>
    </source>
</evidence>
<dbReference type="PATRIC" id="fig|1618474.3.peg.55"/>
<dbReference type="GO" id="GO:0005524">
    <property type="term" value="F:ATP binding"/>
    <property type="evidence" value="ECO:0007669"/>
    <property type="project" value="UniProtKB-KW"/>
</dbReference>
<proteinExistence type="predicted"/>
<dbReference type="GO" id="GO:0006428">
    <property type="term" value="P:isoleucyl-tRNA aminoacylation"/>
    <property type="evidence" value="ECO:0007669"/>
    <property type="project" value="UniProtKB-UniRule"/>
</dbReference>
<dbReference type="GO" id="GO:0005737">
    <property type="term" value="C:cytoplasm"/>
    <property type="evidence" value="ECO:0007669"/>
    <property type="project" value="UniProtKB-UniRule"/>
</dbReference>
<evidence type="ECO:0000256" key="3">
    <source>
        <dbReference type="ARBA" id="ARBA00022741"/>
    </source>
</evidence>
<evidence type="ECO:0000256" key="6">
    <source>
        <dbReference type="ARBA" id="ARBA00023146"/>
    </source>
</evidence>
<dbReference type="GO" id="GO:0000049">
    <property type="term" value="F:tRNA binding"/>
    <property type="evidence" value="ECO:0007669"/>
    <property type="project" value="InterPro"/>
</dbReference>
<comment type="catalytic activity">
    <reaction evidence="8">
        <text>tRNA(Ile) + L-isoleucine + ATP = L-isoleucyl-tRNA(Ile) + AMP + diphosphate</text>
        <dbReference type="Rhea" id="RHEA:11060"/>
        <dbReference type="Rhea" id="RHEA-COMP:9666"/>
        <dbReference type="Rhea" id="RHEA-COMP:9695"/>
        <dbReference type="ChEBI" id="CHEBI:30616"/>
        <dbReference type="ChEBI" id="CHEBI:33019"/>
        <dbReference type="ChEBI" id="CHEBI:58045"/>
        <dbReference type="ChEBI" id="CHEBI:78442"/>
        <dbReference type="ChEBI" id="CHEBI:78528"/>
        <dbReference type="ChEBI" id="CHEBI:456215"/>
        <dbReference type="EC" id="6.1.1.5"/>
    </reaction>
</comment>
<dbReference type="PANTHER" id="PTHR42780">
    <property type="entry name" value="SOLEUCYL-TRNA SYNTHETASE"/>
    <property type="match status" value="1"/>
</dbReference>
<keyword evidence="5" id="KW-0648">Protein biosynthesis</keyword>
<name>A0A0G0V286_9BACT</name>
<dbReference type="InterPro" id="IPR023586">
    <property type="entry name" value="Ile-tRNA-ligase_type2"/>
</dbReference>
<dbReference type="GO" id="GO:0002161">
    <property type="term" value="F:aminoacyl-tRNA deacylase activity"/>
    <property type="evidence" value="ECO:0007669"/>
    <property type="project" value="InterPro"/>
</dbReference>
<evidence type="ECO:0000259" key="11">
    <source>
        <dbReference type="Pfam" id="PF08264"/>
    </source>
</evidence>
<dbReference type="PANTHER" id="PTHR42780:SF1">
    <property type="entry name" value="ISOLEUCINE--TRNA LIGASE, CYTOPLASMIC"/>
    <property type="match status" value="1"/>
</dbReference>
<keyword evidence="6" id="KW-0030">Aminoacyl-tRNA synthetase</keyword>
<dbReference type="InterPro" id="IPR002301">
    <property type="entry name" value="Ile-tRNA-ligase"/>
</dbReference>
<dbReference type="Gene3D" id="1.10.730.10">
    <property type="entry name" value="Isoleucyl-tRNA Synthetase, Domain 1"/>
    <property type="match status" value="1"/>
</dbReference>
<dbReference type="GO" id="GO:0004822">
    <property type="term" value="F:isoleucine-tRNA ligase activity"/>
    <property type="evidence" value="ECO:0007669"/>
    <property type="project" value="UniProtKB-UniRule"/>
</dbReference>
<evidence type="ECO:0000256" key="1">
    <source>
        <dbReference type="ARBA" id="ARBA00013165"/>
    </source>
</evidence>
<dbReference type="CDD" id="cd00818">
    <property type="entry name" value="IleRS_core"/>
    <property type="match status" value="1"/>
</dbReference>
<dbReference type="EC" id="6.1.1.5" evidence="1 9"/>
<evidence type="ECO:0000313" key="12">
    <source>
        <dbReference type="EMBL" id="KKR95063.1"/>
    </source>
</evidence>
<dbReference type="InterPro" id="IPR013155">
    <property type="entry name" value="M/V/L/I-tRNA-synth_anticd-bd"/>
</dbReference>
<feature type="domain" description="Aminoacyl-tRNA synthetase class Ia" evidence="10">
    <location>
        <begin position="22"/>
        <end position="629"/>
    </location>
</feature>
<dbReference type="InterPro" id="IPR009080">
    <property type="entry name" value="tRNAsynth_Ia_anticodon-bd"/>
</dbReference>
<dbReference type="SUPFAM" id="SSF52374">
    <property type="entry name" value="Nucleotidylyl transferase"/>
    <property type="match status" value="1"/>
</dbReference>
<sequence>MATQAFQPVEPVPHFPNIEKRVLDYWKKNKTFEKSLEIREKSPRWTFLDGPPFVTGLPHYGSLLSSIPKDVFGRYWTMKGYYVRRVWGWDGHGLPIENKVENELKLTRKKDIEEKVSVKKFIELCRKYVDDVSSEWEWYVDRIGRWVDFKNAYKTWSMDYMESVMWVFKQMYEKGYVYKGMRVSLFCPHCVTPISNFEVAMDADNYRQITEDATIYKFKLVGEDNTYFLAWSTTPWNKIVTTALAVNPNLIYVKVKIDDEYYILAKSTLPILKTDTYKIVESMKGTKLINIKYEPLYDFFKIEKGKEAFVVKGGDFVTADEGTGIVTIAPYGEDDMKLILKENIHIELHVDEEGMMKEYVPEFGGMYYLDANKKIDESLQKRGLIFRIDQYSHKVPTCWRCHTRLYYAPQDAWYVDVQKLKPRMKQTNESVNWVPDHFKYGRFIKSMESAPDWCISRSRYWGSPVPVWECECGQRYVPGSIEELEKRSGKEISDLHKPEIDEVVITCEKCGKEARRVPEVLDSWIEAGSASFAERHFPFHQSKLEEFFPPDFISEYTGQIRAWFYVLHVIGAALYDSPAFKNVLVSGVILGDDGRKMSKNFKNYPDPKMMLEKYGGDALRLYLLGSPVMMGGDILISEGEYRNQVKDILLILWNSYKYFVLYANQFSWMPQKVNPSNHILDRWILIRLDETGRNVTVYLDAHDTPHAVSEIHTLIDDISTWYIRRSRDRFASGDIHALSTLHSALILLSRITAPIAPFVTEEIYQNLTNEESVHLTNYPVFEKIDEADKKILSTMRIVREISSLGNAKRKEAQISIRQPLSDLTVTNSWLLPIELSQSEAEQYEQVIKEELNVKRIDWKIAKDEKQPISVELNTTITPDLKAEGDARNLIRKIQGLRKKEGMKLDDRIIINAPEWPKAFEEHIKEKTLADRIEKSDSLSIEVVKQ</sequence>
<dbReference type="EMBL" id="LCAN01000001">
    <property type="protein sequence ID" value="KKR95063.1"/>
    <property type="molecule type" value="Genomic_DNA"/>
</dbReference>
<feature type="domain" description="Methionyl/Valyl/Leucyl/Isoleucyl-tRNA synthetase anticodon-binding" evidence="11">
    <location>
        <begin position="681"/>
        <end position="821"/>
    </location>
</feature>
<keyword evidence="4" id="KW-0067">ATP-binding</keyword>
<evidence type="ECO:0000256" key="8">
    <source>
        <dbReference type="ARBA" id="ARBA00048359"/>
    </source>
</evidence>
<dbReference type="InterPro" id="IPR002300">
    <property type="entry name" value="aa-tRNA-synth_Ia"/>
</dbReference>
<keyword evidence="2 12" id="KW-0436">Ligase</keyword>
<dbReference type="NCBIfam" id="TIGR00392">
    <property type="entry name" value="ileS"/>
    <property type="match status" value="1"/>
</dbReference>
<dbReference type="Proteomes" id="UP000034961">
    <property type="component" value="Unassembled WGS sequence"/>
</dbReference>
<dbReference type="Pfam" id="PF08264">
    <property type="entry name" value="Anticodon_1"/>
    <property type="match status" value="1"/>
</dbReference>
<evidence type="ECO:0000256" key="9">
    <source>
        <dbReference type="NCBIfam" id="TIGR00392"/>
    </source>
</evidence>
<protein>
    <recommendedName>
        <fullName evidence="1 9">Isoleucine--tRNA ligase</fullName>
        <ecNumber evidence="1 9">6.1.1.5</ecNumber>
    </recommendedName>
</protein>
<evidence type="ECO:0000256" key="4">
    <source>
        <dbReference type="ARBA" id="ARBA00022840"/>
    </source>
</evidence>
<dbReference type="CDD" id="cd07961">
    <property type="entry name" value="Anticodon_Ia_Ile_ABEc"/>
    <property type="match status" value="1"/>
</dbReference>
<dbReference type="InterPro" id="IPR009008">
    <property type="entry name" value="Val/Leu/Ile-tRNA-synth_edit"/>
</dbReference>
<dbReference type="PRINTS" id="PR00984">
    <property type="entry name" value="TRNASYNTHILE"/>
</dbReference>
<dbReference type="InterPro" id="IPR014729">
    <property type="entry name" value="Rossmann-like_a/b/a_fold"/>
</dbReference>
<evidence type="ECO:0000256" key="5">
    <source>
        <dbReference type="ARBA" id="ARBA00022917"/>
    </source>
</evidence>
<dbReference type="Pfam" id="PF19302">
    <property type="entry name" value="DUF5915"/>
    <property type="match status" value="1"/>
</dbReference>
<accession>A0A0G0V286</accession>
<comment type="caution">
    <text evidence="12">The sequence shown here is derived from an EMBL/GenBank/DDBJ whole genome shotgun (WGS) entry which is preliminary data.</text>
</comment>
<keyword evidence="3" id="KW-0547">Nucleotide-binding</keyword>
<dbReference type="AlphaFoldDB" id="A0A0G0V286"/>
<dbReference type="Gene3D" id="3.40.50.620">
    <property type="entry name" value="HUPs"/>
    <property type="match status" value="2"/>
</dbReference>
<reference evidence="12 13" key="1">
    <citation type="journal article" date="2015" name="Nature">
        <title>rRNA introns, odd ribosomes, and small enigmatic genomes across a large radiation of phyla.</title>
        <authorList>
            <person name="Brown C.T."/>
            <person name="Hug L.A."/>
            <person name="Thomas B.C."/>
            <person name="Sharon I."/>
            <person name="Castelle C.J."/>
            <person name="Singh A."/>
            <person name="Wilkins M.J."/>
            <person name="Williams K.H."/>
            <person name="Banfield J.F."/>
        </authorList>
    </citation>
    <scope>NUCLEOTIDE SEQUENCE [LARGE SCALE GENOMIC DNA]</scope>
</reference>